<dbReference type="SUPFAM" id="SSF52540">
    <property type="entry name" value="P-loop containing nucleoside triphosphate hydrolases"/>
    <property type="match status" value="1"/>
</dbReference>
<dbReference type="SMART" id="SM00382">
    <property type="entry name" value="AAA"/>
    <property type="match status" value="1"/>
</dbReference>
<dbReference type="PANTHER" id="PTHR30050">
    <property type="entry name" value="CHROMOSOMAL REPLICATION INITIATOR PROTEIN DNAA"/>
    <property type="match status" value="1"/>
</dbReference>
<accession>A0ABT9UWH8</accession>
<dbReference type="Gene3D" id="3.40.50.300">
    <property type="entry name" value="P-loop containing nucleotide triphosphate hydrolases"/>
    <property type="match status" value="1"/>
</dbReference>
<dbReference type="Pfam" id="PF01695">
    <property type="entry name" value="IstB_IS21"/>
    <property type="match status" value="1"/>
</dbReference>
<comment type="caution">
    <text evidence="2">The sequence shown here is derived from an EMBL/GenBank/DDBJ whole genome shotgun (WGS) entry which is preliminary data.</text>
</comment>
<dbReference type="CDD" id="cd00009">
    <property type="entry name" value="AAA"/>
    <property type="match status" value="1"/>
</dbReference>
<protein>
    <submittedName>
        <fullName evidence="2">DNA replication protein DnaC</fullName>
    </submittedName>
</protein>
<evidence type="ECO:0000259" key="1">
    <source>
        <dbReference type="SMART" id="SM00382"/>
    </source>
</evidence>
<evidence type="ECO:0000313" key="2">
    <source>
        <dbReference type="EMBL" id="MDQ0150675.1"/>
    </source>
</evidence>
<proteinExistence type="predicted"/>
<name>A0ABT9UWH8_9FIRM</name>
<dbReference type="InterPro" id="IPR003593">
    <property type="entry name" value="AAA+_ATPase"/>
</dbReference>
<keyword evidence="3" id="KW-1185">Reference proteome</keyword>
<dbReference type="InterPro" id="IPR027417">
    <property type="entry name" value="P-loop_NTPase"/>
</dbReference>
<dbReference type="RefSeq" id="WP_307487399.1">
    <property type="nucleotide sequence ID" value="NZ_JAUSUF010000011.1"/>
</dbReference>
<organism evidence="2 3">
    <name type="scientific">Eubacterium multiforme</name>
    <dbReference type="NCBI Taxonomy" id="83339"/>
    <lineage>
        <taxon>Bacteria</taxon>
        <taxon>Bacillati</taxon>
        <taxon>Bacillota</taxon>
        <taxon>Clostridia</taxon>
        <taxon>Eubacteriales</taxon>
        <taxon>Eubacteriaceae</taxon>
        <taxon>Eubacterium</taxon>
    </lineage>
</organism>
<dbReference type="Proteomes" id="UP001228504">
    <property type="component" value="Unassembled WGS sequence"/>
</dbReference>
<dbReference type="InterPro" id="IPR002611">
    <property type="entry name" value="IstB_ATP-bd"/>
</dbReference>
<feature type="domain" description="AAA+ ATPase" evidence="1">
    <location>
        <begin position="108"/>
        <end position="237"/>
    </location>
</feature>
<dbReference type="PANTHER" id="PTHR30050:SF10">
    <property type="entry name" value="PHAGE-LIKE ELEMENT PBSX PROTEIN XKDC"/>
    <property type="match status" value="1"/>
</dbReference>
<gene>
    <name evidence="2" type="ORF">J2S18_002624</name>
</gene>
<dbReference type="EMBL" id="JAUSUF010000011">
    <property type="protein sequence ID" value="MDQ0150675.1"/>
    <property type="molecule type" value="Genomic_DNA"/>
</dbReference>
<sequence>MERVNFNKINEIIDRCKSKAEKIEYKCPICRDTGQIIIEQLHAQPIIKECACRNKERLRTEWIESGFNPNRNDLTLNKFDNSKNTLSKKMKELAEDYISNYENIQFNDNSSIAFLGEPGTGKTHICVAISLELLKKGFRPVYFPYRDCIDLLIDLRVSDKIKYNEKLNKYQNCNILFLDDVFKGGYSEAEIRLLFKIINHRYINKLPIIISSEYLSENLLKIDKAITSRIIEMSKGRLLDIVGEQYNQRLY</sequence>
<reference evidence="2 3" key="1">
    <citation type="submission" date="2023-07" db="EMBL/GenBank/DDBJ databases">
        <title>Genomic Encyclopedia of Type Strains, Phase IV (KMG-IV): sequencing the most valuable type-strain genomes for metagenomic binning, comparative biology and taxonomic classification.</title>
        <authorList>
            <person name="Goeker M."/>
        </authorList>
    </citation>
    <scope>NUCLEOTIDE SEQUENCE [LARGE SCALE GENOMIC DNA]</scope>
    <source>
        <strain evidence="2 3">DSM 20694</strain>
    </source>
</reference>
<evidence type="ECO:0000313" key="3">
    <source>
        <dbReference type="Proteomes" id="UP001228504"/>
    </source>
</evidence>